<proteinExistence type="predicted"/>
<evidence type="ECO:0000256" key="1">
    <source>
        <dbReference type="SAM" id="SignalP"/>
    </source>
</evidence>
<keyword evidence="1" id="KW-0732">Signal</keyword>
<sequence>MLKITLTYLVVPILLIFAKRLGKEDVEILYRMNKLWFDAVEFTEKSGKKMSEKYAYTDEYSQLKPLIKMNNEFLSLLKKLWDRKGYKDEVLYTKLEETLWEIDGLKDYKKECMENRVDRMYLLLTTIQQVKEEIRHNHDLIWWFKIRRKESKQRKELYEYYESLKS</sequence>
<dbReference type="EMBL" id="GEDC01014122">
    <property type="protein sequence ID" value="JAS23176.1"/>
    <property type="molecule type" value="Transcribed_RNA"/>
</dbReference>
<dbReference type="EMBL" id="GEDC01013558">
    <property type="protein sequence ID" value="JAS23740.1"/>
    <property type="molecule type" value="Transcribed_RNA"/>
</dbReference>
<accession>A0A1B6DBZ0</accession>
<name>A0A1B6DBZ0_9HEMI</name>
<organism evidence="2">
    <name type="scientific">Clastoptera arizonana</name>
    <name type="common">Arizona spittle bug</name>
    <dbReference type="NCBI Taxonomy" id="38151"/>
    <lineage>
        <taxon>Eukaryota</taxon>
        <taxon>Metazoa</taxon>
        <taxon>Ecdysozoa</taxon>
        <taxon>Arthropoda</taxon>
        <taxon>Hexapoda</taxon>
        <taxon>Insecta</taxon>
        <taxon>Pterygota</taxon>
        <taxon>Neoptera</taxon>
        <taxon>Paraneoptera</taxon>
        <taxon>Hemiptera</taxon>
        <taxon>Auchenorrhyncha</taxon>
        <taxon>Cercopoidea</taxon>
        <taxon>Clastopteridae</taxon>
        <taxon>Clastoptera</taxon>
    </lineage>
</organism>
<protein>
    <submittedName>
        <fullName evidence="2">Uncharacterized protein</fullName>
    </submittedName>
</protein>
<evidence type="ECO:0000313" key="2">
    <source>
        <dbReference type="EMBL" id="JAS23176.1"/>
    </source>
</evidence>
<dbReference type="AlphaFoldDB" id="A0A1B6DBZ0"/>
<feature type="chain" id="PRO_5008581139" evidence="1">
    <location>
        <begin position="19"/>
        <end position="166"/>
    </location>
</feature>
<feature type="signal peptide" evidence="1">
    <location>
        <begin position="1"/>
        <end position="18"/>
    </location>
</feature>
<gene>
    <name evidence="2" type="ORF">g.5256</name>
    <name evidence="3" type="ORF">g.5257</name>
</gene>
<evidence type="ECO:0000313" key="3">
    <source>
        <dbReference type="EMBL" id="JAS23740.1"/>
    </source>
</evidence>
<reference evidence="2" key="1">
    <citation type="submission" date="2015-12" db="EMBL/GenBank/DDBJ databases">
        <title>De novo transcriptome assembly of four potential Pierce s Disease insect vectors from Arizona vineyards.</title>
        <authorList>
            <person name="Tassone E.E."/>
        </authorList>
    </citation>
    <scope>NUCLEOTIDE SEQUENCE</scope>
</reference>